<keyword evidence="2" id="KW-1185">Reference proteome</keyword>
<proteinExistence type="predicted"/>
<dbReference type="Proteomes" id="UP000820818">
    <property type="component" value="Unassembled WGS sequence"/>
</dbReference>
<protein>
    <submittedName>
        <fullName evidence="1">Uncharacterized protein</fullName>
    </submittedName>
</protein>
<accession>A0AAD5PKW3</accession>
<organism evidence="1 2">
    <name type="scientific">Daphnia sinensis</name>
    <dbReference type="NCBI Taxonomy" id="1820382"/>
    <lineage>
        <taxon>Eukaryota</taxon>
        <taxon>Metazoa</taxon>
        <taxon>Ecdysozoa</taxon>
        <taxon>Arthropoda</taxon>
        <taxon>Crustacea</taxon>
        <taxon>Branchiopoda</taxon>
        <taxon>Diplostraca</taxon>
        <taxon>Cladocera</taxon>
        <taxon>Anomopoda</taxon>
        <taxon>Daphniidae</taxon>
        <taxon>Daphnia</taxon>
        <taxon>Daphnia similis group</taxon>
    </lineage>
</organism>
<name>A0AAD5PKW3_9CRUS</name>
<reference evidence="1" key="1">
    <citation type="submission" date="2022-05" db="EMBL/GenBank/DDBJ databases">
        <title>A multi-omics perspective on studying reproductive biology in Daphnia sinensis.</title>
        <authorList>
            <person name="Jia J."/>
        </authorList>
    </citation>
    <scope>NUCLEOTIDE SEQUENCE</scope>
    <source>
        <strain evidence="1">WSL</strain>
    </source>
</reference>
<sequence length="251" mass="27737">MALSDVVKGGIEQDPTIVAFLEKYDLKNIKNLNLNANSDKPISDIEPLFRTTENPILNGGYIAYCAVFDSSVVNDIAASMQLSANVTYQINGGAWQFITVKNFYFLVMFYENGNLKGIHTVVNNRLLLTLIALNEKASQVTSPTQSDWSQTDANEPSFIKNKPQIPTVVPQQQADWSQTDATAPSFIKNKPIISGGGATEQADWSQTDATAPSFIKNKPQIPTVVPQQQQTGHNQMLLHPHSSRISQIFRK</sequence>
<comment type="caution">
    <text evidence="1">The sequence shown here is derived from an EMBL/GenBank/DDBJ whole genome shotgun (WGS) entry which is preliminary data.</text>
</comment>
<evidence type="ECO:0000313" key="2">
    <source>
        <dbReference type="Proteomes" id="UP000820818"/>
    </source>
</evidence>
<evidence type="ECO:0000313" key="1">
    <source>
        <dbReference type="EMBL" id="KAI9549812.1"/>
    </source>
</evidence>
<gene>
    <name evidence="1" type="ORF">GHT06_007036</name>
</gene>
<dbReference type="AlphaFoldDB" id="A0AAD5PKW3"/>
<dbReference type="EMBL" id="WJBH02000264">
    <property type="protein sequence ID" value="KAI9549812.1"/>
    <property type="molecule type" value="Genomic_DNA"/>
</dbReference>